<dbReference type="GO" id="GO:0005506">
    <property type="term" value="F:iron ion binding"/>
    <property type="evidence" value="ECO:0007669"/>
    <property type="project" value="InterPro"/>
</dbReference>
<dbReference type="Gene3D" id="3.90.1010.10">
    <property type="match status" value="1"/>
</dbReference>
<dbReference type="InterPro" id="IPR002871">
    <property type="entry name" value="NIF_FeS_clus_asmbl_NifU_N"/>
</dbReference>
<evidence type="ECO:0000313" key="2">
    <source>
        <dbReference type="EMBL" id="AMB59205.1"/>
    </source>
</evidence>
<feature type="domain" description="NIF system FeS cluster assembly NifU N-terminal" evidence="1">
    <location>
        <begin position="8"/>
        <end position="130"/>
    </location>
</feature>
<reference evidence="2 3" key="1">
    <citation type="journal article" date="2016" name="J. Biotechnol.">
        <title>First complete genome sequence of a species in the genus Microterricola, an extremophilic cold active enzyme producing bacterial strain ERGS5:02 isolated from Sikkim Himalaya.</title>
        <authorList>
            <person name="Himanshu"/>
            <person name="Swarnkar M.K."/>
            <person name="Singh D."/>
            <person name="Kumar R."/>
        </authorList>
    </citation>
    <scope>NUCLEOTIDE SEQUENCE [LARGE SCALE GENOMIC DNA]</scope>
    <source>
        <strain evidence="2 3">ERGS5:02</strain>
    </source>
</reference>
<evidence type="ECO:0000259" key="1">
    <source>
        <dbReference type="Pfam" id="PF01592"/>
    </source>
</evidence>
<dbReference type="PANTHER" id="PTHR10093">
    <property type="entry name" value="IRON-SULFUR CLUSTER ASSEMBLY ENZYME NIFU HOMOLOG"/>
    <property type="match status" value="1"/>
</dbReference>
<gene>
    <name evidence="2" type="ORF">AWU67_10395</name>
</gene>
<dbReference type="AlphaFoldDB" id="A0A109QYT9"/>
<dbReference type="GO" id="GO:0051536">
    <property type="term" value="F:iron-sulfur cluster binding"/>
    <property type="evidence" value="ECO:0007669"/>
    <property type="project" value="InterPro"/>
</dbReference>
<reference evidence="3" key="2">
    <citation type="submission" date="2016-01" db="EMBL/GenBank/DDBJ databases">
        <title>First complete genome sequence of a species in the genus Microterricola, an extremophilic cold active enzyme producing strain ERGS5:02 isolated from Sikkim Himalaya.</title>
        <authorList>
            <person name="Kumar R."/>
            <person name="Singh D."/>
            <person name="Swarnkar M.K."/>
        </authorList>
    </citation>
    <scope>NUCLEOTIDE SEQUENCE [LARGE SCALE GENOMIC DNA]</scope>
    <source>
        <strain evidence="3">ERGS5:02</strain>
    </source>
</reference>
<dbReference type="Pfam" id="PF01592">
    <property type="entry name" value="NifU_N"/>
    <property type="match status" value="1"/>
</dbReference>
<dbReference type="KEGG" id="mvd:AWU67_10395"/>
<dbReference type="Proteomes" id="UP000058305">
    <property type="component" value="Chromosome"/>
</dbReference>
<dbReference type="SUPFAM" id="SSF82649">
    <property type="entry name" value="SufE/NifU"/>
    <property type="match status" value="1"/>
</dbReference>
<protein>
    <submittedName>
        <fullName evidence="2">Iron-sulfur cluster assembly scaffold protein</fullName>
    </submittedName>
</protein>
<accession>A0A109QYT9</accession>
<evidence type="ECO:0000313" key="3">
    <source>
        <dbReference type="Proteomes" id="UP000058305"/>
    </source>
</evidence>
<dbReference type="RefSeq" id="WP_067228614.1">
    <property type="nucleotide sequence ID" value="NZ_CP014145.1"/>
</dbReference>
<proteinExistence type="predicted"/>
<dbReference type="EMBL" id="CP014145">
    <property type="protein sequence ID" value="AMB59205.1"/>
    <property type="molecule type" value="Genomic_DNA"/>
</dbReference>
<dbReference type="GO" id="GO:0016226">
    <property type="term" value="P:iron-sulfur cluster assembly"/>
    <property type="evidence" value="ECO:0007669"/>
    <property type="project" value="InterPro"/>
</dbReference>
<sequence length="149" mass="15975">MSALDGLYQQLILDHSKKRSGDGVLEHADAQHFERNPSCGDEITLQLAMEPGTDRVAALGWTGAGCSISMASASVLAEMAPGMTVEELRALIGEFREMLRSRGAGEPDDEVLGDAVAFHGVSKFVMRIKCAMLAWVATEACLLEVRPLA</sequence>
<dbReference type="OrthoDB" id="9804157at2"/>
<dbReference type="CDD" id="cd06664">
    <property type="entry name" value="IscU_like"/>
    <property type="match status" value="1"/>
</dbReference>
<name>A0A109QYT9_9MICO</name>
<keyword evidence="3" id="KW-1185">Reference proteome</keyword>
<dbReference type="NCBIfam" id="TIGR01994">
    <property type="entry name" value="SUF_scaf_2"/>
    <property type="match status" value="1"/>
</dbReference>
<organism evidence="2 3">
    <name type="scientific">Microterricola viridarii</name>
    <dbReference type="NCBI Taxonomy" id="412690"/>
    <lineage>
        <taxon>Bacteria</taxon>
        <taxon>Bacillati</taxon>
        <taxon>Actinomycetota</taxon>
        <taxon>Actinomycetes</taxon>
        <taxon>Micrococcales</taxon>
        <taxon>Microbacteriaceae</taxon>
        <taxon>Microterricola</taxon>
    </lineage>
</organism>